<dbReference type="Gene3D" id="2.60.120.200">
    <property type="match status" value="1"/>
</dbReference>
<gene>
    <name evidence="3" type="ORF">EB796_009773</name>
</gene>
<dbReference type="InterPro" id="IPR013320">
    <property type="entry name" value="ConA-like_dom_sf"/>
</dbReference>
<dbReference type="SUPFAM" id="SSF49899">
    <property type="entry name" value="Concanavalin A-like lectins/glucanases"/>
    <property type="match status" value="1"/>
</dbReference>
<dbReference type="PANTHER" id="PTHR10963:SF55">
    <property type="entry name" value="GLYCOSIDE HYDROLASE FAMILY 16 PROTEIN"/>
    <property type="match status" value="1"/>
</dbReference>
<evidence type="ECO:0000259" key="2">
    <source>
        <dbReference type="PROSITE" id="PS51762"/>
    </source>
</evidence>
<reference evidence="3" key="1">
    <citation type="submission" date="2020-06" db="EMBL/GenBank/DDBJ databases">
        <title>Draft genome of Bugula neritina, a colonial animal packing powerful symbionts and potential medicines.</title>
        <authorList>
            <person name="Rayko M."/>
        </authorList>
    </citation>
    <scope>NUCLEOTIDE SEQUENCE [LARGE SCALE GENOMIC DNA]</scope>
    <source>
        <strain evidence="3">Kwan_BN1</strain>
    </source>
</reference>
<keyword evidence="4" id="KW-1185">Reference proteome</keyword>
<comment type="caution">
    <text evidence="3">The sequence shown here is derived from an EMBL/GenBank/DDBJ whole genome shotgun (WGS) entry which is preliminary data.</text>
</comment>
<dbReference type="OrthoDB" id="4781at2759"/>
<dbReference type="InterPro" id="IPR050546">
    <property type="entry name" value="Glycosyl_Hydrlase_16"/>
</dbReference>
<protein>
    <submittedName>
        <fullName evidence="3">GNBPB5</fullName>
    </submittedName>
</protein>
<comment type="similarity">
    <text evidence="1">Belongs to the glycosyl hydrolase 16 family.</text>
</comment>
<name>A0A7J7K1M8_BUGNE</name>
<dbReference type="GO" id="GO:0004553">
    <property type="term" value="F:hydrolase activity, hydrolyzing O-glycosyl compounds"/>
    <property type="evidence" value="ECO:0007669"/>
    <property type="project" value="InterPro"/>
</dbReference>
<dbReference type="PANTHER" id="PTHR10963">
    <property type="entry name" value="GLYCOSYL HYDROLASE-RELATED"/>
    <property type="match status" value="1"/>
</dbReference>
<dbReference type="PROSITE" id="PS51762">
    <property type="entry name" value="GH16_2"/>
    <property type="match status" value="1"/>
</dbReference>
<evidence type="ECO:0000313" key="3">
    <source>
        <dbReference type="EMBL" id="KAF6031871.1"/>
    </source>
</evidence>
<dbReference type="Proteomes" id="UP000593567">
    <property type="component" value="Unassembled WGS sequence"/>
</dbReference>
<evidence type="ECO:0000256" key="1">
    <source>
        <dbReference type="ARBA" id="ARBA00006865"/>
    </source>
</evidence>
<proteinExistence type="inferred from homology"/>
<dbReference type="EMBL" id="VXIV02001556">
    <property type="protein sequence ID" value="KAF6031871.1"/>
    <property type="molecule type" value="Genomic_DNA"/>
</dbReference>
<dbReference type="GO" id="GO:0005975">
    <property type="term" value="P:carbohydrate metabolic process"/>
    <property type="evidence" value="ECO:0007669"/>
    <property type="project" value="InterPro"/>
</dbReference>
<sequence length="249" mass="28520">MYGICTQASSYGCLREGKNGVLNPVMSGRLMSKATIKYGMVEIVAKLPRGDWLWPALWMYPKSHTYGGWPRSGEIDIMESRGNRHYGHLGVEYMGTTLHWGTQYVNKYGMTTKETKAKQNSFADGFHKYTFHWDQTGMDFFVDDEKIVTFDTPNQGFFRWGNLPGNNIWAHANNAPFDHEFYLIMNLAVGGTNGFFPDGVSNAGYAKPWKNTDSNGPEKFWKAKNLWYPTWKGDDATFQIDSVKMWQLQ</sequence>
<dbReference type="AlphaFoldDB" id="A0A7J7K1M8"/>
<dbReference type="InterPro" id="IPR000757">
    <property type="entry name" value="Beta-glucanase-like"/>
</dbReference>
<organism evidence="3 4">
    <name type="scientific">Bugula neritina</name>
    <name type="common">Brown bryozoan</name>
    <name type="synonym">Sertularia neritina</name>
    <dbReference type="NCBI Taxonomy" id="10212"/>
    <lineage>
        <taxon>Eukaryota</taxon>
        <taxon>Metazoa</taxon>
        <taxon>Spiralia</taxon>
        <taxon>Lophotrochozoa</taxon>
        <taxon>Bryozoa</taxon>
        <taxon>Gymnolaemata</taxon>
        <taxon>Cheilostomatida</taxon>
        <taxon>Flustrina</taxon>
        <taxon>Buguloidea</taxon>
        <taxon>Bugulidae</taxon>
        <taxon>Bugula</taxon>
    </lineage>
</organism>
<accession>A0A7J7K1M8</accession>
<dbReference type="Pfam" id="PF00722">
    <property type="entry name" value="Glyco_hydro_16"/>
    <property type="match status" value="1"/>
</dbReference>
<evidence type="ECO:0000313" key="4">
    <source>
        <dbReference type="Proteomes" id="UP000593567"/>
    </source>
</evidence>
<feature type="domain" description="GH16" evidence="2">
    <location>
        <begin position="1"/>
        <end position="249"/>
    </location>
</feature>